<dbReference type="EMBL" id="JADIMX010000021">
    <property type="protein sequence ID" value="MBO8433877.1"/>
    <property type="molecule type" value="Genomic_DNA"/>
</dbReference>
<reference evidence="1" key="1">
    <citation type="submission" date="2020-10" db="EMBL/GenBank/DDBJ databases">
        <authorList>
            <person name="Gilroy R."/>
        </authorList>
    </citation>
    <scope>NUCLEOTIDE SEQUENCE</scope>
    <source>
        <strain evidence="1">F6-4510</strain>
    </source>
</reference>
<dbReference type="Pfam" id="PF13483">
    <property type="entry name" value="Lactamase_B_3"/>
    <property type="match status" value="1"/>
</dbReference>
<dbReference type="Gene3D" id="3.60.15.10">
    <property type="entry name" value="Ribonuclease Z/Hydroxyacylglutathione hydrolase-like"/>
    <property type="match status" value="1"/>
</dbReference>
<evidence type="ECO:0000313" key="1">
    <source>
        <dbReference type="EMBL" id="MBO8433877.1"/>
    </source>
</evidence>
<evidence type="ECO:0000313" key="2">
    <source>
        <dbReference type="Proteomes" id="UP000823611"/>
    </source>
</evidence>
<sequence>MLNITYIHHSGFAVETDKNVLIFDYYTENGKIEPINLDDFNGKDIFFLVSHSHADHFDKAIFDFKGKNIYYIISDDVKLNNVDNETTLIVKPHEKYNFKNLKIETLLSNDMGVAFLVEVDEKTIYHSGDLNWWHWNGEPDEWNKSMGLSLIHI</sequence>
<dbReference type="AlphaFoldDB" id="A0A9D9DTI5"/>
<reference evidence="1" key="2">
    <citation type="journal article" date="2021" name="PeerJ">
        <title>Extensive microbial diversity within the chicken gut microbiome revealed by metagenomics and culture.</title>
        <authorList>
            <person name="Gilroy R."/>
            <person name="Ravi A."/>
            <person name="Getino M."/>
            <person name="Pursley I."/>
            <person name="Horton D.L."/>
            <person name="Alikhan N.F."/>
            <person name="Baker D."/>
            <person name="Gharbi K."/>
            <person name="Hall N."/>
            <person name="Watson M."/>
            <person name="Adriaenssens E.M."/>
            <person name="Foster-Nyarko E."/>
            <person name="Jarju S."/>
            <person name="Secka A."/>
            <person name="Antonio M."/>
            <person name="Oren A."/>
            <person name="Chaudhuri R.R."/>
            <person name="La Ragione R."/>
            <person name="Hildebrand F."/>
            <person name="Pallen M.J."/>
        </authorList>
    </citation>
    <scope>NUCLEOTIDE SEQUENCE</scope>
    <source>
        <strain evidence="1">F6-4510</strain>
    </source>
</reference>
<accession>A0A9D9DTI5</accession>
<dbReference type="InterPro" id="IPR036866">
    <property type="entry name" value="RibonucZ/Hydroxyglut_hydro"/>
</dbReference>
<dbReference type="PANTHER" id="PTHR42967">
    <property type="entry name" value="METAL DEPENDENT HYDROLASE"/>
    <property type="match status" value="1"/>
</dbReference>
<dbReference type="SUPFAM" id="SSF56281">
    <property type="entry name" value="Metallo-hydrolase/oxidoreductase"/>
    <property type="match status" value="1"/>
</dbReference>
<organism evidence="1 2">
    <name type="scientific">Candidatus Fimicola merdigallinarum</name>
    <dbReference type="NCBI Taxonomy" id="2840819"/>
    <lineage>
        <taxon>Bacteria</taxon>
        <taxon>Bacillati</taxon>
        <taxon>Bacillota</taxon>
        <taxon>Clostridia</taxon>
        <taxon>Lachnospirales</taxon>
        <taxon>Lachnospiraceae</taxon>
        <taxon>Lachnospiraceae incertae sedis</taxon>
        <taxon>Candidatus Fimicola</taxon>
    </lineage>
</organism>
<proteinExistence type="predicted"/>
<name>A0A9D9DTI5_9FIRM</name>
<dbReference type="Proteomes" id="UP000823611">
    <property type="component" value="Unassembled WGS sequence"/>
</dbReference>
<gene>
    <name evidence="1" type="ORF">IAC55_00965</name>
</gene>
<protein>
    <submittedName>
        <fullName evidence="1">MBL fold metallo-hydrolase</fullName>
    </submittedName>
</protein>
<dbReference type="PANTHER" id="PTHR42967:SF1">
    <property type="entry name" value="MBL FOLD METALLO-HYDROLASE"/>
    <property type="match status" value="1"/>
</dbReference>
<comment type="caution">
    <text evidence="1">The sequence shown here is derived from an EMBL/GenBank/DDBJ whole genome shotgun (WGS) entry which is preliminary data.</text>
</comment>